<keyword evidence="3" id="KW-1185">Reference proteome</keyword>
<reference evidence="1" key="1">
    <citation type="submission" date="2021-03" db="EMBL/GenBank/DDBJ databases">
        <authorList>
            <consortium name="Genoscope - CEA"/>
            <person name="William W."/>
        </authorList>
    </citation>
    <scope>NUCLEOTIDE SEQUENCE</scope>
    <source>
        <strain evidence="1">Doubled-haploid Pahang</strain>
    </source>
</reference>
<reference evidence="2" key="2">
    <citation type="submission" date="2021-05" db="UniProtKB">
        <authorList>
            <consortium name="EnsemblPlants"/>
        </authorList>
    </citation>
    <scope>IDENTIFICATION</scope>
    <source>
        <strain evidence="2">subsp. malaccensis</strain>
    </source>
</reference>
<protein>
    <submittedName>
        <fullName evidence="1">(wild Malaysian banana) hypothetical protein</fullName>
    </submittedName>
</protein>
<dbReference type="AlphaFoldDB" id="A0A804JKT1"/>
<organism evidence="2 3">
    <name type="scientific">Musa acuminata subsp. malaccensis</name>
    <name type="common">Wild banana</name>
    <name type="synonym">Musa malaccensis</name>
    <dbReference type="NCBI Taxonomy" id="214687"/>
    <lineage>
        <taxon>Eukaryota</taxon>
        <taxon>Viridiplantae</taxon>
        <taxon>Streptophyta</taxon>
        <taxon>Embryophyta</taxon>
        <taxon>Tracheophyta</taxon>
        <taxon>Spermatophyta</taxon>
        <taxon>Magnoliopsida</taxon>
        <taxon>Liliopsida</taxon>
        <taxon>Zingiberales</taxon>
        <taxon>Musaceae</taxon>
        <taxon>Musa</taxon>
    </lineage>
</organism>
<name>A0A804JKT1_MUSAM</name>
<dbReference type="Proteomes" id="UP000012960">
    <property type="component" value="Unplaced"/>
</dbReference>
<dbReference type="EMBL" id="HG996471">
    <property type="protein sequence ID" value="CAG1847494.1"/>
    <property type="molecule type" value="Genomic_DNA"/>
</dbReference>
<accession>A0A804JKT1</accession>
<dbReference type="InParanoid" id="A0A804JKT1"/>
<evidence type="ECO:0000313" key="2">
    <source>
        <dbReference type="EnsemblPlants" id="Ma06_p26690.1"/>
    </source>
</evidence>
<proteinExistence type="predicted"/>
<dbReference type="EnsemblPlants" id="Ma06_t26690.1">
    <property type="protein sequence ID" value="Ma06_p26690.1"/>
    <property type="gene ID" value="Ma06_g26690"/>
</dbReference>
<dbReference type="Gramene" id="Ma06_t26690.1">
    <property type="protein sequence ID" value="Ma06_p26690.1"/>
    <property type="gene ID" value="Ma06_g26690"/>
</dbReference>
<sequence length="69" mass="8012">MQGSKRVTLQLQRLASVTQQIHKCKLTVCFRTLASATFLWTKTFIPMLWSLINSLFRGHEISTQLLYLI</sequence>
<evidence type="ECO:0000313" key="3">
    <source>
        <dbReference type="Proteomes" id="UP000012960"/>
    </source>
</evidence>
<evidence type="ECO:0000313" key="1">
    <source>
        <dbReference type="EMBL" id="CAG1847494.1"/>
    </source>
</evidence>
<gene>
    <name evidence="1" type="ORF">GSMUA_172890.1</name>
</gene>